<gene>
    <name evidence="1" type="ORF">CE91St55_35390</name>
</gene>
<reference evidence="1" key="1">
    <citation type="submission" date="2022-01" db="EMBL/GenBank/DDBJ databases">
        <title>Novel bile acid biosynthetic pathways are enriched in the microbiome of centenarians.</title>
        <authorList>
            <person name="Sato Y."/>
            <person name="Atarashi K."/>
            <person name="Plichta R.D."/>
            <person name="Arai Y."/>
            <person name="Sasajima S."/>
            <person name="Kearney M.S."/>
            <person name="Suda W."/>
            <person name="Takeshita K."/>
            <person name="Sasaki T."/>
            <person name="Okamoto S."/>
            <person name="Skelly N.A."/>
            <person name="Okamura Y."/>
            <person name="Vlamakis H."/>
            <person name="Li Y."/>
            <person name="Tanoue T."/>
            <person name="Takei H."/>
            <person name="Nittono H."/>
            <person name="Narushima S."/>
            <person name="Irie J."/>
            <person name="Itoh H."/>
            <person name="Moriya K."/>
            <person name="Sugiura Y."/>
            <person name="Suematsu M."/>
            <person name="Moritoki N."/>
            <person name="Shibata S."/>
            <person name="Littman R.D."/>
            <person name="Fischbach A.M."/>
            <person name="Uwamino Y."/>
            <person name="Inoue T."/>
            <person name="Honda A."/>
            <person name="Hattori M."/>
            <person name="Murai T."/>
            <person name="Xavier J.R."/>
            <person name="Hirose N."/>
            <person name="Honda K."/>
        </authorList>
    </citation>
    <scope>NUCLEOTIDE SEQUENCE</scope>
    <source>
        <strain evidence="1">CE91-St55</strain>
    </source>
</reference>
<sequence>MRGRGVESAEGTLFWTVQLNLSVSAGIMTLSLCFHMEQDIITILSRSYDEYFGFNQQESDRMLQDYNLEAKSAVTES</sequence>
<evidence type="ECO:0000313" key="2">
    <source>
        <dbReference type="Proteomes" id="UP001055091"/>
    </source>
</evidence>
<proteinExistence type="predicted"/>
<accession>A0AA37JLT1</accession>
<dbReference type="Proteomes" id="UP001055091">
    <property type="component" value="Unassembled WGS sequence"/>
</dbReference>
<evidence type="ECO:0000313" key="1">
    <source>
        <dbReference type="EMBL" id="GKH01558.1"/>
    </source>
</evidence>
<dbReference type="AlphaFoldDB" id="A0AA37JLT1"/>
<dbReference type="EMBL" id="BQNJ01000001">
    <property type="protein sequence ID" value="GKH01558.1"/>
    <property type="molecule type" value="Genomic_DNA"/>
</dbReference>
<organism evidence="1 2">
    <name type="scientific">Hungatella hathewayi</name>
    <dbReference type="NCBI Taxonomy" id="154046"/>
    <lineage>
        <taxon>Bacteria</taxon>
        <taxon>Bacillati</taxon>
        <taxon>Bacillota</taxon>
        <taxon>Clostridia</taxon>
        <taxon>Lachnospirales</taxon>
        <taxon>Lachnospiraceae</taxon>
        <taxon>Hungatella</taxon>
    </lineage>
</organism>
<name>A0AA37JLT1_9FIRM</name>
<protein>
    <submittedName>
        <fullName evidence="1">Uncharacterized protein</fullName>
    </submittedName>
</protein>
<comment type="caution">
    <text evidence="1">The sequence shown here is derived from an EMBL/GenBank/DDBJ whole genome shotgun (WGS) entry which is preliminary data.</text>
</comment>